<dbReference type="RefSeq" id="WP_175476803.1">
    <property type="nucleotide sequence ID" value="NZ_FNKD01000002.1"/>
</dbReference>
<evidence type="ECO:0000259" key="1">
    <source>
        <dbReference type="Pfam" id="PF07238"/>
    </source>
</evidence>
<protein>
    <submittedName>
        <fullName evidence="2">PilZ domain-containing protein</fullName>
    </submittedName>
</protein>
<keyword evidence="3" id="KW-1185">Reference proteome</keyword>
<proteinExistence type="predicted"/>
<dbReference type="SUPFAM" id="SSF141371">
    <property type="entry name" value="PilZ domain-like"/>
    <property type="match status" value="1"/>
</dbReference>
<evidence type="ECO:0000313" key="3">
    <source>
        <dbReference type="Proteomes" id="UP000199444"/>
    </source>
</evidence>
<name>A0A1H1CP54_9BACI</name>
<dbReference type="AlphaFoldDB" id="A0A1H1CP54"/>
<organism evidence="2 3">
    <name type="scientific">Virgibacillus salinus</name>
    <dbReference type="NCBI Taxonomy" id="553311"/>
    <lineage>
        <taxon>Bacteria</taxon>
        <taxon>Bacillati</taxon>
        <taxon>Bacillota</taxon>
        <taxon>Bacilli</taxon>
        <taxon>Bacillales</taxon>
        <taxon>Bacillaceae</taxon>
        <taxon>Virgibacillus</taxon>
    </lineage>
</organism>
<dbReference type="Pfam" id="PF07238">
    <property type="entry name" value="PilZ"/>
    <property type="match status" value="1"/>
</dbReference>
<dbReference type="EMBL" id="FNKD01000002">
    <property type="protein sequence ID" value="SDQ65346.1"/>
    <property type="molecule type" value="Genomic_DNA"/>
</dbReference>
<evidence type="ECO:0000313" key="2">
    <source>
        <dbReference type="EMBL" id="SDQ65346.1"/>
    </source>
</evidence>
<reference evidence="2 3" key="1">
    <citation type="submission" date="2016-10" db="EMBL/GenBank/DDBJ databases">
        <authorList>
            <person name="de Groot N.N."/>
        </authorList>
    </citation>
    <scope>NUCLEOTIDE SEQUENCE [LARGE SCALE GENOMIC DNA]</scope>
    <source>
        <strain evidence="2 3">CGMCC 1.10449</strain>
    </source>
</reference>
<dbReference type="GO" id="GO:0035438">
    <property type="term" value="F:cyclic-di-GMP binding"/>
    <property type="evidence" value="ECO:0007669"/>
    <property type="project" value="InterPro"/>
</dbReference>
<gene>
    <name evidence="2" type="ORF">SAMN05216231_2318</name>
</gene>
<dbReference type="Proteomes" id="UP000199444">
    <property type="component" value="Unassembled WGS sequence"/>
</dbReference>
<sequence length="117" mass="13665">MYYKRNEAYRFVFNQPVEGKMTKREENSTVTTKVHILDVSNQGAKINCKNVIDLKKDTKINLSFSLKSHSFHASGRIIWIKNFHNSSEVGLQLNTDDEYKNNMIKELKEIAKQNKKN</sequence>
<dbReference type="InterPro" id="IPR009875">
    <property type="entry name" value="PilZ_domain"/>
</dbReference>
<dbReference type="Gene3D" id="2.40.10.220">
    <property type="entry name" value="predicted glycosyltransferase like domains"/>
    <property type="match status" value="1"/>
</dbReference>
<feature type="domain" description="PilZ" evidence="1">
    <location>
        <begin position="7"/>
        <end position="104"/>
    </location>
</feature>
<accession>A0A1H1CP54</accession>
<dbReference type="STRING" id="553311.SAMN05216231_2318"/>